<dbReference type="EMBL" id="JAFBEB010000004">
    <property type="protein sequence ID" value="MBM7589858.1"/>
    <property type="molecule type" value="Genomic_DNA"/>
</dbReference>
<dbReference type="RefSeq" id="WP_204517586.1">
    <property type="nucleotide sequence ID" value="NZ_BAABIN010000007.1"/>
</dbReference>
<accession>A0A938XY99</accession>
<keyword evidence="2" id="KW-0472">Membrane</keyword>
<keyword evidence="2" id="KW-0812">Transmembrane</keyword>
<evidence type="ECO:0000313" key="4">
    <source>
        <dbReference type="Proteomes" id="UP000717624"/>
    </source>
</evidence>
<evidence type="ECO:0000256" key="2">
    <source>
        <dbReference type="SAM" id="Phobius"/>
    </source>
</evidence>
<comment type="caution">
    <text evidence="3">The sequence shown here is derived from an EMBL/GenBank/DDBJ whole genome shotgun (WGS) entry which is preliminary data.</text>
</comment>
<feature type="compositionally biased region" description="Basic and acidic residues" evidence="1">
    <location>
        <begin position="111"/>
        <end position="121"/>
    </location>
</feature>
<dbReference type="Proteomes" id="UP000717624">
    <property type="component" value="Unassembled WGS sequence"/>
</dbReference>
<feature type="transmembrane region" description="Helical" evidence="2">
    <location>
        <begin position="13"/>
        <end position="35"/>
    </location>
</feature>
<dbReference type="AlphaFoldDB" id="A0A938XY99"/>
<organism evidence="3 4">
    <name type="scientific">Brevibacillus fulvus</name>
    <dbReference type="NCBI Taxonomy" id="1125967"/>
    <lineage>
        <taxon>Bacteria</taxon>
        <taxon>Bacillati</taxon>
        <taxon>Bacillota</taxon>
        <taxon>Bacilli</taxon>
        <taxon>Bacillales</taxon>
        <taxon>Paenibacillaceae</taxon>
        <taxon>Brevibacillus</taxon>
    </lineage>
</organism>
<evidence type="ECO:0000256" key="1">
    <source>
        <dbReference type="SAM" id="MobiDB-lite"/>
    </source>
</evidence>
<keyword evidence="2" id="KW-1133">Transmembrane helix</keyword>
<name>A0A938XY99_9BACL</name>
<gene>
    <name evidence="3" type="ORF">JOD01_001459</name>
</gene>
<feature type="region of interest" description="Disordered" evidence="1">
    <location>
        <begin position="147"/>
        <end position="166"/>
    </location>
</feature>
<sequence>MDLIDLIDGLIGLALWLLSKFWYVLLALFGLRLLGRSQSGRRNQRRRDILTPAYGTGDRPAGQSQRRESSRKSMVRPEPVPPAGQWRDSRGKSAISVAPEQEAAETPFRQSEPEVIRETVKQEQPNFEGRHEPALDPVEGMKWALILSPPKAKAPRTMPPYSSRNR</sequence>
<keyword evidence="4" id="KW-1185">Reference proteome</keyword>
<protein>
    <submittedName>
        <fullName evidence="3">Uncharacterized protein</fullName>
    </submittedName>
</protein>
<proteinExistence type="predicted"/>
<evidence type="ECO:0000313" key="3">
    <source>
        <dbReference type="EMBL" id="MBM7589858.1"/>
    </source>
</evidence>
<reference evidence="3" key="1">
    <citation type="submission" date="2021-01" db="EMBL/GenBank/DDBJ databases">
        <title>Genomic Encyclopedia of Type Strains, Phase IV (KMG-IV): sequencing the most valuable type-strain genomes for metagenomic binning, comparative biology and taxonomic classification.</title>
        <authorList>
            <person name="Goeker M."/>
        </authorList>
    </citation>
    <scope>NUCLEOTIDE SEQUENCE</scope>
    <source>
        <strain evidence="3">DSM 25523</strain>
    </source>
</reference>
<feature type="region of interest" description="Disordered" evidence="1">
    <location>
        <begin position="42"/>
        <end position="137"/>
    </location>
</feature>